<protein>
    <submittedName>
        <fullName evidence="2">Uncharacterized protein</fullName>
    </submittedName>
</protein>
<keyword evidence="1" id="KW-1133">Transmembrane helix</keyword>
<dbReference type="EMBL" id="OMOJ01000001">
    <property type="protein sequence ID" value="SPF77979.1"/>
    <property type="molecule type" value="Genomic_DNA"/>
</dbReference>
<keyword evidence="1" id="KW-0812">Transmembrane</keyword>
<evidence type="ECO:0000256" key="1">
    <source>
        <dbReference type="SAM" id="Phobius"/>
    </source>
</evidence>
<sequence length="111" mass="12095">MAHIAHLPEDDALAADYALGLLPNDKRRDVDGRMISDAEFRTRVFRWHARFTQMGEGLADLGTPDWIKASAISTIVPTPEPQRYGVRGWRAALAGLAVTGVASLLVATAMH</sequence>
<proteinExistence type="predicted"/>
<dbReference type="AlphaFoldDB" id="A0A2R8AQ31"/>
<keyword evidence="3" id="KW-1185">Reference proteome</keyword>
<feature type="transmembrane region" description="Helical" evidence="1">
    <location>
        <begin position="91"/>
        <end position="110"/>
    </location>
</feature>
<evidence type="ECO:0000313" key="2">
    <source>
        <dbReference type="EMBL" id="SPF77979.1"/>
    </source>
</evidence>
<accession>A0A2R8AQ31</accession>
<dbReference type="Proteomes" id="UP000244904">
    <property type="component" value="Unassembled WGS sequence"/>
</dbReference>
<organism evidence="2 3">
    <name type="scientific">Pseudoprimorskyibacter insulae</name>
    <dbReference type="NCBI Taxonomy" id="1695997"/>
    <lineage>
        <taxon>Bacteria</taxon>
        <taxon>Pseudomonadati</taxon>
        <taxon>Pseudomonadota</taxon>
        <taxon>Alphaproteobacteria</taxon>
        <taxon>Rhodobacterales</taxon>
        <taxon>Paracoccaceae</taxon>
        <taxon>Pseudoprimorskyibacter</taxon>
    </lineage>
</organism>
<keyword evidence="1" id="KW-0472">Membrane</keyword>
<name>A0A2R8AQ31_9RHOB</name>
<dbReference type="RefSeq" id="WP_108884659.1">
    <property type="nucleotide sequence ID" value="NZ_OMOJ01000001.1"/>
</dbReference>
<evidence type="ECO:0000313" key="3">
    <source>
        <dbReference type="Proteomes" id="UP000244904"/>
    </source>
</evidence>
<dbReference type="OrthoDB" id="9816387at2"/>
<gene>
    <name evidence="2" type="ORF">PRI8871_00568</name>
</gene>
<reference evidence="3" key="1">
    <citation type="submission" date="2018-03" db="EMBL/GenBank/DDBJ databases">
        <authorList>
            <person name="Rodrigo-Torres L."/>
            <person name="Arahal R. D."/>
            <person name="Lucena T."/>
        </authorList>
    </citation>
    <scope>NUCLEOTIDE SEQUENCE [LARGE SCALE GENOMIC DNA]</scope>
    <source>
        <strain evidence="3">CECT 8871</strain>
    </source>
</reference>